<name>A0A2S7WEA6_9FLAO</name>
<keyword evidence="1" id="KW-0732">Signal</keyword>
<dbReference type="AlphaFoldDB" id="A0A2S7WEA6"/>
<keyword evidence="3" id="KW-1185">Reference proteome</keyword>
<comment type="caution">
    <text evidence="2">The sequence shown here is derived from an EMBL/GenBank/DDBJ whole genome shotgun (WGS) entry which is preliminary data.</text>
</comment>
<accession>A0A2S7WEA6</accession>
<dbReference type="OrthoDB" id="9993678at2"/>
<dbReference type="EMBL" id="MSCL01000001">
    <property type="protein sequence ID" value="PQJ75940.1"/>
    <property type="molecule type" value="Genomic_DNA"/>
</dbReference>
<dbReference type="Proteomes" id="UP000237608">
    <property type="component" value="Unassembled WGS sequence"/>
</dbReference>
<evidence type="ECO:0000313" key="3">
    <source>
        <dbReference type="Proteomes" id="UP000237608"/>
    </source>
</evidence>
<feature type="chain" id="PRO_5015416937" evidence="1">
    <location>
        <begin position="19"/>
        <end position="199"/>
    </location>
</feature>
<gene>
    <name evidence="2" type="ORF">BTO13_12215</name>
</gene>
<protein>
    <submittedName>
        <fullName evidence="2">Uncharacterized protein</fullName>
    </submittedName>
</protein>
<feature type="signal peptide" evidence="1">
    <location>
        <begin position="1"/>
        <end position="18"/>
    </location>
</feature>
<proteinExistence type="predicted"/>
<organism evidence="2 3">
    <name type="scientific">Polaribacter gangjinensis</name>
    <dbReference type="NCBI Taxonomy" id="574710"/>
    <lineage>
        <taxon>Bacteria</taxon>
        <taxon>Pseudomonadati</taxon>
        <taxon>Bacteroidota</taxon>
        <taxon>Flavobacteriia</taxon>
        <taxon>Flavobacteriales</taxon>
        <taxon>Flavobacteriaceae</taxon>
    </lineage>
</organism>
<evidence type="ECO:0000313" key="2">
    <source>
        <dbReference type="EMBL" id="PQJ75940.1"/>
    </source>
</evidence>
<sequence length="199" mass="23192">MKRLILLAIVMISTVTFGQVDKAAENVTNRMASAMELNDEEKSEVLKLVTERNIQRKSLKEKFGDDEAGFKIAVKEIEVGFNKKLREYVGNKKMKLWAEFNSASKEKELQNNNQDILLINLSNKMQEVMGLNNDEKEKAFELLSKRKQQKMALKKVYEDDENGLKEAIKNIEIKFNQDLTELVGKERRKKWNDYNKDKN</sequence>
<evidence type="ECO:0000256" key="1">
    <source>
        <dbReference type="SAM" id="SignalP"/>
    </source>
</evidence>
<reference evidence="2 3" key="1">
    <citation type="submission" date="2016-12" db="EMBL/GenBank/DDBJ databases">
        <title>Trade-off between light-utilization and light-protection in marine flavobacteria.</title>
        <authorList>
            <person name="Kumagai Y."/>
            <person name="Yoshizawa S."/>
            <person name="Kogure K."/>
            <person name="Iwasaki W."/>
        </authorList>
    </citation>
    <scope>NUCLEOTIDE SEQUENCE [LARGE SCALE GENOMIC DNA]</scope>
    <source>
        <strain evidence="2 3">KCTC 22729</strain>
    </source>
</reference>
<dbReference type="RefSeq" id="WP_105047087.1">
    <property type="nucleotide sequence ID" value="NZ_CP150662.1"/>
</dbReference>